<reference evidence="1 2" key="1">
    <citation type="journal article" date="2013" name="Genome Announc.">
        <title>Complete Genome Sequence of Burkholderia sp. Strain RPE64, Bacterial Symbiont of the Bean Bug Riptortus pedestris.</title>
        <authorList>
            <person name="Shibata T.F."/>
            <person name="Maeda T."/>
            <person name="Nikoh N."/>
            <person name="Yamaguchi K."/>
            <person name="Oshima K."/>
            <person name="Hattori M."/>
            <person name="Nishiyama T."/>
            <person name="Hasebe M."/>
            <person name="Fukatsu T."/>
            <person name="Kikuchi Y."/>
            <person name="Shigenobu S."/>
        </authorList>
    </citation>
    <scope>NUCLEOTIDE SEQUENCE [LARGE SCALE GENOMIC DNA]</scope>
</reference>
<evidence type="ECO:0000313" key="1">
    <source>
        <dbReference type="EMBL" id="BAN22157.1"/>
    </source>
</evidence>
<reference evidence="1 2" key="2">
    <citation type="journal article" date="2018" name="Int. J. Syst. Evol. Microbiol.">
        <title>Burkholderia insecticola sp. nov., a gut symbiotic bacterium of the bean bug Riptortus pedestris.</title>
        <authorList>
            <person name="Takeshita K."/>
            <person name="Tamaki H."/>
            <person name="Ohbayashi T."/>
            <person name="Meng X.-Y."/>
            <person name="Sone T."/>
            <person name="Mitani Y."/>
            <person name="Peeters C."/>
            <person name="Kikuchi Y."/>
            <person name="Vandamme P."/>
        </authorList>
    </citation>
    <scope>NUCLEOTIDE SEQUENCE [LARGE SCALE GENOMIC DNA]</scope>
    <source>
        <strain evidence="1">RPE64</strain>
    </source>
</reference>
<proteinExistence type="predicted"/>
<dbReference type="KEGG" id="buo:BRPE64_ACDS04030"/>
<evidence type="ECO:0000313" key="2">
    <source>
        <dbReference type="Proteomes" id="UP000013966"/>
    </source>
</evidence>
<dbReference type="HOGENOM" id="CLU_3096494_0_0_4"/>
<dbReference type="AlphaFoldDB" id="R4WW54"/>
<dbReference type="EMBL" id="AP013058">
    <property type="protein sequence ID" value="BAN22157.1"/>
    <property type="molecule type" value="Genomic_DNA"/>
</dbReference>
<dbReference type="PATRIC" id="fig|758793.3.peg.402"/>
<accession>R4WW54</accession>
<sequence length="51" mass="5602">MPVDATAFAVLGMRALDEAGASRRRPTNSPWCFSRLLQLRDRQAGAARKGE</sequence>
<protein>
    <submittedName>
        <fullName evidence="1">Uncharacterized protein</fullName>
    </submittedName>
</protein>
<keyword evidence="2" id="KW-1185">Reference proteome</keyword>
<gene>
    <name evidence="1" type="ORF">BRPE64_ACDS04030</name>
</gene>
<dbReference type="STRING" id="758793.BRPE64_ACDS04030"/>
<organism evidence="1 2">
    <name type="scientific">Caballeronia insecticola</name>
    <dbReference type="NCBI Taxonomy" id="758793"/>
    <lineage>
        <taxon>Bacteria</taxon>
        <taxon>Pseudomonadati</taxon>
        <taxon>Pseudomonadota</taxon>
        <taxon>Betaproteobacteria</taxon>
        <taxon>Burkholderiales</taxon>
        <taxon>Burkholderiaceae</taxon>
        <taxon>Caballeronia</taxon>
    </lineage>
</organism>
<dbReference type="Proteomes" id="UP000013966">
    <property type="component" value="Chromosome 1"/>
</dbReference>
<name>R4WW54_9BURK</name>